<dbReference type="Proteomes" id="UP000325395">
    <property type="component" value="Unassembled WGS sequence"/>
</dbReference>
<proteinExistence type="predicted"/>
<gene>
    <name evidence="2" type="ORF">BDV36DRAFT_92701</name>
</gene>
<reference evidence="2 3" key="1">
    <citation type="submission" date="2019-04" db="EMBL/GenBank/DDBJ databases">
        <authorList>
            <consortium name="DOE Joint Genome Institute"/>
            <person name="Mondo S."/>
            <person name="Kjaerbolling I."/>
            <person name="Vesth T."/>
            <person name="Frisvad J.C."/>
            <person name="Nybo J.L."/>
            <person name="Theobald S."/>
            <person name="Kildgaard S."/>
            <person name="Isbrandt T."/>
            <person name="Kuo A."/>
            <person name="Sato A."/>
            <person name="Lyhne E.K."/>
            <person name="Kogle M.E."/>
            <person name="Wiebenga A."/>
            <person name="Kun R.S."/>
            <person name="Lubbers R.J."/>
            <person name="Makela M.R."/>
            <person name="Barry K."/>
            <person name="Chovatia M."/>
            <person name="Clum A."/>
            <person name="Daum C."/>
            <person name="Haridas S."/>
            <person name="He G."/>
            <person name="LaButti K."/>
            <person name="Lipzen A."/>
            <person name="Riley R."/>
            <person name="Salamov A."/>
            <person name="Simmons B.A."/>
            <person name="Magnuson J.K."/>
            <person name="Henrissat B."/>
            <person name="Mortensen U.H."/>
            <person name="Larsen T.O."/>
            <person name="Devries R.P."/>
            <person name="Grigoriev I.V."/>
            <person name="Machida M."/>
            <person name="Baker S.E."/>
            <person name="Andersen M.R."/>
            <person name="Cantor M.N."/>
            <person name="Hua S.X."/>
        </authorList>
    </citation>
    <scope>NUCLEOTIDE SEQUENCE [LARGE SCALE GENOMIC DNA]</scope>
    <source>
        <strain evidence="2 3">CBS 117616</strain>
    </source>
</reference>
<feature type="transmembrane region" description="Helical" evidence="1">
    <location>
        <begin position="12"/>
        <end position="35"/>
    </location>
</feature>
<evidence type="ECO:0000313" key="3">
    <source>
        <dbReference type="Proteomes" id="UP000325395"/>
    </source>
</evidence>
<organism evidence="2 3">
    <name type="scientific">Aspergillus pseudocaelatus</name>
    <dbReference type="NCBI Taxonomy" id="1825620"/>
    <lineage>
        <taxon>Eukaryota</taxon>
        <taxon>Fungi</taxon>
        <taxon>Dikarya</taxon>
        <taxon>Ascomycota</taxon>
        <taxon>Pezizomycotina</taxon>
        <taxon>Eurotiomycetes</taxon>
        <taxon>Eurotiomycetidae</taxon>
        <taxon>Eurotiales</taxon>
        <taxon>Aspergillaceae</taxon>
        <taxon>Aspergillus</taxon>
        <taxon>Aspergillus subgen. Circumdati</taxon>
    </lineage>
</organism>
<keyword evidence="3" id="KW-1185">Reference proteome</keyword>
<accession>A0ABQ6X2I2</accession>
<evidence type="ECO:0000256" key="1">
    <source>
        <dbReference type="SAM" id="Phobius"/>
    </source>
</evidence>
<protein>
    <submittedName>
        <fullName evidence="2">Uncharacterized protein</fullName>
    </submittedName>
</protein>
<keyword evidence="1" id="KW-1133">Transmembrane helix</keyword>
<name>A0ABQ6X2I2_9EURO</name>
<dbReference type="EMBL" id="ML735688">
    <property type="protein sequence ID" value="KAE8423503.1"/>
    <property type="molecule type" value="Genomic_DNA"/>
</dbReference>
<keyword evidence="1" id="KW-0472">Membrane</keyword>
<sequence length="112" mass="12441">MNEKSPPTYALIYIKSIFSIYIYSIFSSFFDYIILRKVHLDFLDSGRVCAIESAPGAGFCPLSLPLEIAGFRTGWAFRGTRPTLVVCLAKTSSYGVKVPSTSKVLASRMSWN</sequence>
<keyword evidence="1" id="KW-0812">Transmembrane</keyword>
<evidence type="ECO:0000313" key="2">
    <source>
        <dbReference type="EMBL" id="KAE8423503.1"/>
    </source>
</evidence>